<protein>
    <submittedName>
        <fullName evidence="1">Transcriptional regulator</fullName>
    </submittedName>
</protein>
<dbReference type="Pfam" id="PF04299">
    <property type="entry name" value="FMN_bind_2"/>
    <property type="match status" value="1"/>
</dbReference>
<dbReference type="SUPFAM" id="SSF50475">
    <property type="entry name" value="FMN-binding split barrel"/>
    <property type="match status" value="1"/>
</dbReference>
<gene>
    <name evidence="1" type="ORF">AC244_05240</name>
</gene>
<evidence type="ECO:0000313" key="2">
    <source>
        <dbReference type="Proteomes" id="UP000037425"/>
    </source>
</evidence>
<sequence length="212" mass="23077">MYTPPAFVVDDTSEIHAMMRACRIANFITATAEGPVATPLPMFLDAEEGERGTLYAHLARPNPQWKMPVIGEGLAVFMGPDAYITPAWYAAKSEHGKVVPTWNYTAVQARGPVEFFDDPGRLLDIVKRLTDLHEGTAAKPWAVSDAPAAYVAAQLRGIVGIRMPITLLTGKRKLSQNRPEADRVAVKNGLSESSRDFDRAIADMIPVPSSSS</sequence>
<evidence type="ECO:0000313" key="1">
    <source>
        <dbReference type="EMBL" id="KOF20836.1"/>
    </source>
</evidence>
<dbReference type="InterPro" id="IPR007396">
    <property type="entry name" value="TR_PAI2-type"/>
</dbReference>
<reference evidence="2" key="1">
    <citation type="submission" date="2015-07" db="EMBL/GenBank/DDBJ databases">
        <title>Whole genome sequence of an Ensifer adhaerens strain isolated from a cave pool in the Wind Cave National Park.</title>
        <authorList>
            <person name="Eng W.W.H."/>
            <person name="Gan H.M."/>
            <person name="Barton H.A."/>
            <person name="Savka M.A."/>
        </authorList>
    </citation>
    <scope>NUCLEOTIDE SEQUENCE [LARGE SCALE GENOMIC DNA]</scope>
    <source>
        <strain evidence="2">SD006</strain>
    </source>
</reference>
<dbReference type="RefSeq" id="WP_053247767.1">
    <property type="nucleotide sequence ID" value="NZ_LGAP01000002.1"/>
</dbReference>
<name>A0A0L8C1Q1_ENSAD</name>
<dbReference type="Proteomes" id="UP000037425">
    <property type="component" value="Unassembled WGS sequence"/>
</dbReference>
<dbReference type="PANTHER" id="PTHR35802">
    <property type="entry name" value="PROTEASE SYNTHASE AND SPORULATION PROTEIN PAI 2"/>
    <property type="match status" value="1"/>
</dbReference>
<dbReference type="Gene3D" id="2.30.110.10">
    <property type="entry name" value="Electron Transport, Fmn-binding Protein, Chain A"/>
    <property type="match status" value="1"/>
</dbReference>
<dbReference type="InterPro" id="IPR012349">
    <property type="entry name" value="Split_barrel_FMN-bd"/>
</dbReference>
<dbReference type="AlphaFoldDB" id="A0A0L8C1Q1"/>
<organism evidence="1 2">
    <name type="scientific">Ensifer adhaerens</name>
    <name type="common">Sinorhizobium morelense</name>
    <dbReference type="NCBI Taxonomy" id="106592"/>
    <lineage>
        <taxon>Bacteria</taxon>
        <taxon>Pseudomonadati</taxon>
        <taxon>Pseudomonadota</taxon>
        <taxon>Alphaproteobacteria</taxon>
        <taxon>Hyphomicrobiales</taxon>
        <taxon>Rhizobiaceae</taxon>
        <taxon>Sinorhizobium/Ensifer group</taxon>
        <taxon>Ensifer</taxon>
    </lineage>
</organism>
<accession>A0A0L8C1Q1</accession>
<dbReference type="PATRIC" id="fig|106592.7.peg.2677"/>
<proteinExistence type="predicted"/>
<dbReference type="OrthoDB" id="9794948at2"/>
<dbReference type="PANTHER" id="PTHR35802:SF1">
    <property type="entry name" value="PROTEASE SYNTHASE AND SPORULATION PROTEIN PAI 2"/>
    <property type="match status" value="1"/>
</dbReference>
<dbReference type="EMBL" id="LGAP01000002">
    <property type="protein sequence ID" value="KOF20836.1"/>
    <property type="molecule type" value="Genomic_DNA"/>
</dbReference>
<dbReference type="PIRSF" id="PIRSF010372">
    <property type="entry name" value="PaiB"/>
    <property type="match status" value="1"/>
</dbReference>
<comment type="caution">
    <text evidence="1">The sequence shown here is derived from an EMBL/GenBank/DDBJ whole genome shotgun (WGS) entry which is preliminary data.</text>
</comment>